<accession>A0AAD6XTG4</accession>
<evidence type="ECO:0000256" key="1">
    <source>
        <dbReference type="ARBA" id="ARBA00023117"/>
    </source>
</evidence>
<reference evidence="6" key="1">
    <citation type="submission" date="2023-03" db="EMBL/GenBank/DDBJ databases">
        <title>Massive genome expansion in bonnet fungi (Mycena s.s.) driven by repeated elements and novel gene families across ecological guilds.</title>
        <authorList>
            <consortium name="Lawrence Berkeley National Laboratory"/>
            <person name="Harder C.B."/>
            <person name="Miyauchi S."/>
            <person name="Viragh M."/>
            <person name="Kuo A."/>
            <person name="Thoen E."/>
            <person name="Andreopoulos B."/>
            <person name="Lu D."/>
            <person name="Skrede I."/>
            <person name="Drula E."/>
            <person name="Henrissat B."/>
            <person name="Morin E."/>
            <person name="Kohler A."/>
            <person name="Barry K."/>
            <person name="LaButti K."/>
            <person name="Morin E."/>
            <person name="Salamov A."/>
            <person name="Lipzen A."/>
            <person name="Mereny Z."/>
            <person name="Hegedus B."/>
            <person name="Baldrian P."/>
            <person name="Stursova M."/>
            <person name="Weitz H."/>
            <person name="Taylor A."/>
            <person name="Grigoriev I.V."/>
            <person name="Nagy L.G."/>
            <person name="Martin F."/>
            <person name="Kauserud H."/>
        </authorList>
    </citation>
    <scope>NUCLEOTIDE SEQUENCE</scope>
    <source>
        <strain evidence="6">CBHHK173m</strain>
    </source>
</reference>
<keyword evidence="1 2" id="KW-0103">Bromodomain</keyword>
<evidence type="ECO:0000313" key="7">
    <source>
        <dbReference type="Proteomes" id="UP001222325"/>
    </source>
</evidence>
<dbReference type="PROSITE" id="PS50014">
    <property type="entry name" value="BROMODOMAIN_2"/>
    <property type="match status" value="2"/>
</dbReference>
<feature type="region of interest" description="Disordered" evidence="3">
    <location>
        <begin position="537"/>
        <end position="584"/>
    </location>
</feature>
<feature type="compositionally biased region" description="Low complexity" evidence="3">
    <location>
        <begin position="562"/>
        <end position="572"/>
    </location>
</feature>
<keyword evidence="7" id="KW-1185">Reference proteome</keyword>
<feature type="compositionally biased region" description="Low complexity" evidence="3">
    <location>
        <begin position="160"/>
        <end position="178"/>
    </location>
</feature>
<dbReference type="PROSITE" id="PS51525">
    <property type="entry name" value="NET"/>
    <property type="match status" value="1"/>
</dbReference>
<feature type="region of interest" description="Disordered" evidence="3">
    <location>
        <begin position="1"/>
        <end position="186"/>
    </location>
</feature>
<dbReference type="InterPro" id="IPR036427">
    <property type="entry name" value="Bromodomain-like_sf"/>
</dbReference>
<feature type="compositionally biased region" description="Low complexity" evidence="3">
    <location>
        <begin position="698"/>
        <end position="707"/>
    </location>
</feature>
<organism evidence="6 7">
    <name type="scientific">Mycena belliarum</name>
    <dbReference type="NCBI Taxonomy" id="1033014"/>
    <lineage>
        <taxon>Eukaryota</taxon>
        <taxon>Fungi</taxon>
        <taxon>Dikarya</taxon>
        <taxon>Basidiomycota</taxon>
        <taxon>Agaricomycotina</taxon>
        <taxon>Agaricomycetes</taxon>
        <taxon>Agaricomycetidae</taxon>
        <taxon>Agaricales</taxon>
        <taxon>Marasmiineae</taxon>
        <taxon>Mycenaceae</taxon>
        <taxon>Mycena</taxon>
    </lineage>
</organism>
<dbReference type="SUPFAM" id="SSF47370">
    <property type="entry name" value="Bromodomain"/>
    <property type="match status" value="2"/>
</dbReference>
<dbReference type="SMART" id="SM00297">
    <property type="entry name" value="BROMO"/>
    <property type="match status" value="2"/>
</dbReference>
<feature type="domain" description="NET" evidence="5">
    <location>
        <begin position="578"/>
        <end position="659"/>
    </location>
</feature>
<feature type="region of interest" description="Disordered" evidence="3">
    <location>
        <begin position="318"/>
        <end position="391"/>
    </location>
</feature>
<evidence type="ECO:0000256" key="2">
    <source>
        <dbReference type="PROSITE-ProRule" id="PRU00035"/>
    </source>
</evidence>
<dbReference type="Proteomes" id="UP001222325">
    <property type="component" value="Unassembled WGS sequence"/>
</dbReference>
<protein>
    <submittedName>
        <fullName evidence="6">Bromodomain-containing protein</fullName>
    </submittedName>
</protein>
<evidence type="ECO:0000259" key="4">
    <source>
        <dbReference type="PROSITE" id="PS50014"/>
    </source>
</evidence>
<feature type="region of interest" description="Disordered" evidence="3">
    <location>
        <begin position="501"/>
        <end position="522"/>
    </location>
</feature>
<dbReference type="PANTHER" id="PTHR22880">
    <property type="entry name" value="FALZ-RELATED BROMODOMAIN-CONTAINING PROTEINS"/>
    <property type="match status" value="1"/>
</dbReference>
<dbReference type="GO" id="GO:0006355">
    <property type="term" value="P:regulation of DNA-templated transcription"/>
    <property type="evidence" value="ECO:0007669"/>
    <property type="project" value="TreeGrafter"/>
</dbReference>
<feature type="compositionally biased region" description="Basic residues" evidence="3">
    <location>
        <begin position="544"/>
        <end position="554"/>
    </location>
</feature>
<dbReference type="Gene3D" id="1.20.920.10">
    <property type="entry name" value="Bromodomain-like"/>
    <property type="match status" value="2"/>
</dbReference>
<dbReference type="InterPro" id="IPR050935">
    <property type="entry name" value="Bromo_chromatin_reader"/>
</dbReference>
<feature type="region of interest" description="Disordered" evidence="3">
    <location>
        <begin position="696"/>
        <end position="727"/>
    </location>
</feature>
<proteinExistence type="predicted"/>
<dbReference type="GO" id="GO:0006338">
    <property type="term" value="P:chromatin remodeling"/>
    <property type="evidence" value="ECO:0007669"/>
    <property type="project" value="TreeGrafter"/>
</dbReference>
<dbReference type="Gene3D" id="1.20.1270.220">
    <property type="match status" value="1"/>
</dbReference>
<feature type="compositionally biased region" description="Acidic residues" evidence="3">
    <location>
        <begin position="506"/>
        <end position="521"/>
    </location>
</feature>
<feature type="domain" description="Bromo" evidence="4">
    <location>
        <begin position="410"/>
        <end position="482"/>
    </location>
</feature>
<comment type="caution">
    <text evidence="6">The sequence shown here is derived from an EMBL/GenBank/DDBJ whole genome shotgun (WGS) entry which is preliminary data.</text>
</comment>
<dbReference type="InterPro" id="IPR027353">
    <property type="entry name" value="NET_dom"/>
</dbReference>
<evidence type="ECO:0000256" key="3">
    <source>
        <dbReference type="SAM" id="MobiDB-lite"/>
    </source>
</evidence>
<dbReference type="GO" id="GO:0000785">
    <property type="term" value="C:chromatin"/>
    <property type="evidence" value="ECO:0007669"/>
    <property type="project" value="TreeGrafter"/>
</dbReference>
<dbReference type="InterPro" id="IPR038336">
    <property type="entry name" value="NET_sf"/>
</dbReference>
<feature type="compositionally biased region" description="Low complexity" evidence="3">
    <location>
        <begin position="714"/>
        <end position="727"/>
    </location>
</feature>
<feature type="compositionally biased region" description="Polar residues" evidence="3">
    <location>
        <begin position="116"/>
        <end position="126"/>
    </location>
</feature>
<dbReference type="AlphaFoldDB" id="A0AAD6XTG4"/>
<name>A0AAD6XTG4_9AGAR</name>
<feature type="compositionally biased region" description="Basic and acidic residues" evidence="3">
    <location>
        <begin position="349"/>
        <end position="365"/>
    </location>
</feature>
<evidence type="ECO:0000313" key="6">
    <source>
        <dbReference type="EMBL" id="KAJ7102170.1"/>
    </source>
</evidence>
<dbReference type="Pfam" id="PF17035">
    <property type="entry name" value="BET"/>
    <property type="match status" value="1"/>
</dbReference>
<evidence type="ECO:0000259" key="5">
    <source>
        <dbReference type="PROSITE" id="PS51525"/>
    </source>
</evidence>
<gene>
    <name evidence="6" type="ORF">B0H15DRAFT_315948</name>
</gene>
<feature type="domain" description="Bromo" evidence="4">
    <location>
        <begin position="204"/>
        <end position="288"/>
    </location>
</feature>
<feature type="compositionally biased region" description="Pro residues" evidence="3">
    <location>
        <begin position="321"/>
        <end position="330"/>
    </location>
</feature>
<dbReference type="PRINTS" id="PR00503">
    <property type="entry name" value="BROMODOMAIN"/>
</dbReference>
<sequence>MDDAPAPVQPPQPTQNGLAVVPNGLPVSEPAVNGVPAVLDDPTTPVSNAVASELKIDIDLPGQESDVRHEPLPHTALSSDPEPHASNGVNGTNGDVHMHDIDVHSPATSPGGIPPASSNGASTPHTSPADPSAADQDDDDDKPPPAKRPRILSDADKASFTHSATPPPASAASNGTTPAPTPSIRPTLDIGQWRFCISTIRSLKKQKDAPPFLAAVDPVALNIPHYTSIVRTPMDLGTIERKLVSSNPSKPDPNPENPRYFSTDEFIADVRLVVKNCVLFNGADHPISAMARRLEEVFDKQIKNLPVPAEVKPAIVKKVATPPPPPPPAAPVKKAQPPRRASTSMPVIRRSDAAEAAGRPKREIHPPPPKDLPYADAPKKHRKTRRVKDDGTAEQLKFCSSLLSLMNRKQHYDIAGPFYEPVDHVKLEIPSYPKIVKKPMDLSTMRKKLDNHEYPTAQKFYDDFKLMIRNCFAFNPSGTIVNQAGIELQRLFDDRWQNLPPLHEVSEDDDEEDDEESEDEDTQRIALMESQIELMRGNIQALRGKPKEKKKKERRDKGPVASSSKSKQMKALSSKKKGKKPISDNDVLTFEQKKDLSEAIAQLDGQKLEKVIKIIHEGVPEIKDSTEEIELEIDLLPTTVLTKLYNFVLRPLRAPATKRNRTGKGTGTGGIKRKSMDEDVEAEKIRMLETRMALFEPGGSAAAAGHMGSEHSSDSSSGSDSSGSDSE</sequence>
<dbReference type="Pfam" id="PF00439">
    <property type="entry name" value="Bromodomain"/>
    <property type="match status" value="2"/>
</dbReference>
<dbReference type="GO" id="GO:0005634">
    <property type="term" value="C:nucleus"/>
    <property type="evidence" value="ECO:0007669"/>
    <property type="project" value="TreeGrafter"/>
</dbReference>
<dbReference type="PANTHER" id="PTHR22880:SF225">
    <property type="entry name" value="BROMODOMAIN-CONTAINING PROTEIN BET-1-RELATED"/>
    <property type="match status" value="1"/>
</dbReference>
<dbReference type="EMBL" id="JARJCN010000003">
    <property type="protein sequence ID" value="KAJ7102170.1"/>
    <property type="molecule type" value="Genomic_DNA"/>
</dbReference>
<dbReference type="InterPro" id="IPR001487">
    <property type="entry name" value="Bromodomain"/>
</dbReference>